<protein>
    <recommendedName>
        <fullName evidence="7">Ion transport domain-containing protein</fullName>
    </recommendedName>
</protein>
<evidence type="ECO:0000256" key="2">
    <source>
        <dbReference type="ARBA" id="ARBA00022692"/>
    </source>
</evidence>
<dbReference type="Pfam" id="PF00520">
    <property type="entry name" value="Ion_trans"/>
    <property type="match status" value="2"/>
</dbReference>
<proteinExistence type="predicted"/>
<sequence>MADVNDLIVTLDEVTAGSSTTDDGKTQQEETTSAKEDVSGTSPEPPSNGSPPGSLQRRQKQVSFSDETTTNDKHTDGKLDDETLLLASALVMDAKGGRTLEYILGAKYVRSYNLYNQRYLRWALSFCIALDLALAVFESPSVPGLSVPYWGTMILEILCLCYFTFRLFHAFYFQYSKVFFRDAKNVMVLSVIILTMVDMIGYIIWINVAPDTHPVRWSRPLRPLFIINFPAGKQIRRAFRNIRRSIPDIMNVLVLFILSVLMFALLALKLFYRRNMKYPNGDSYFNNYLDCVWDLYVLVTTSNSPDVMMPAYDRNSWSALFFVVYVIICLYIFMSIVLATVYNNYKKNLKNEVKEAVFLKRKKLARAFDLLKVHRGKEEIITHSCWKKLMGIILPDRSAAYTDLLMKILDRNNKNVLDKKDFLNVSDLLNVPLTEVKDRKTFLEKHIPRIYNHRISEYIKIGVRHKFFRYIFDILILVNAVFIAVDLDDADWFFLSIFAVEIICKLYTLGGKEFFQRFWNVFDLLVIGAAFVASIVEKIIGDTEDERSILDILLVLRVMRLIKIFGSIKRFKVILQTLINIGPSIVIYGGVMFVFYYFFALIGIEVFGGYIKYYGYDNHGDSTTLFCGNVRLNNSDFYKNRYCKNNFNNFAQAMVLILFLNFAALITSGFVLVTNKAARIYFYAFHVCCVVIVLNIFTAFILEAFILEFSLQTVPKLETVIEAKIKELGLGIGMKPKSKHIQGPSGDKIELIDDELFSEQPDETETNKTGDNDHDSDTDSLPDLSKERGLKFHLKKQSRKKVEVLLQQMFQGELGDSEEGPTSTDEVEGLQRTRRLTLEEIT</sequence>
<dbReference type="OrthoDB" id="10068803at2759"/>
<gene>
    <name evidence="8" type="ORF">CUNI_LOCUS5376</name>
</gene>
<feature type="domain" description="Ion transport" evidence="7">
    <location>
        <begin position="465"/>
        <end position="705"/>
    </location>
</feature>
<feature type="compositionally biased region" description="Basic and acidic residues" evidence="5">
    <location>
        <begin position="22"/>
        <end position="38"/>
    </location>
</feature>
<comment type="subcellular location">
    <subcellularLocation>
        <location evidence="1">Membrane</location>
        <topology evidence="1">Multi-pass membrane protein</topology>
    </subcellularLocation>
</comment>
<dbReference type="GO" id="GO:0016020">
    <property type="term" value="C:membrane"/>
    <property type="evidence" value="ECO:0007669"/>
    <property type="project" value="UniProtKB-SubCell"/>
</dbReference>
<feature type="transmembrane region" description="Helical" evidence="6">
    <location>
        <begin position="319"/>
        <end position="342"/>
    </location>
</feature>
<feature type="domain" description="Ion transport" evidence="7">
    <location>
        <begin position="118"/>
        <end position="347"/>
    </location>
</feature>
<feature type="transmembrane region" description="Helical" evidence="6">
    <location>
        <begin position="650"/>
        <end position="673"/>
    </location>
</feature>
<feature type="transmembrane region" description="Helical" evidence="6">
    <location>
        <begin position="578"/>
        <end position="599"/>
    </location>
</feature>
<organism evidence="8 9">
    <name type="scientific">Candidula unifasciata</name>
    <dbReference type="NCBI Taxonomy" id="100452"/>
    <lineage>
        <taxon>Eukaryota</taxon>
        <taxon>Metazoa</taxon>
        <taxon>Spiralia</taxon>
        <taxon>Lophotrochozoa</taxon>
        <taxon>Mollusca</taxon>
        <taxon>Gastropoda</taxon>
        <taxon>Heterobranchia</taxon>
        <taxon>Euthyneura</taxon>
        <taxon>Panpulmonata</taxon>
        <taxon>Eupulmonata</taxon>
        <taxon>Stylommatophora</taxon>
        <taxon>Helicina</taxon>
        <taxon>Helicoidea</taxon>
        <taxon>Geomitridae</taxon>
        <taxon>Candidula</taxon>
    </lineage>
</organism>
<feature type="transmembrane region" description="Helical" evidence="6">
    <location>
        <begin position="680"/>
        <end position="702"/>
    </location>
</feature>
<dbReference type="AlphaFoldDB" id="A0A8S3YUA3"/>
<evidence type="ECO:0000256" key="1">
    <source>
        <dbReference type="ARBA" id="ARBA00004141"/>
    </source>
</evidence>
<dbReference type="InterPro" id="IPR005821">
    <property type="entry name" value="Ion_trans_dom"/>
</dbReference>
<keyword evidence="4 6" id="KW-0472">Membrane</keyword>
<evidence type="ECO:0000256" key="3">
    <source>
        <dbReference type="ARBA" id="ARBA00022989"/>
    </source>
</evidence>
<dbReference type="Gene3D" id="1.20.120.350">
    <property type="entry name" value="Voltage-gated potassium channels. Chain C"/>
    <property type="match status" value="2"/>
</dbReference>
<dbReference type="Gene3D" id="1.10.287.70">
    <property type="match status" value="2"/>
</dbReference>
<evidence type="ECO:0000256" key="4">
    <source>
        <dbReference type="ARBA" id="ARBA00023136"/>
    </source>
</evidence>
<dbReference type="PANTHER" id="PTHR46726:SF1">
    <property type="entry name" value="TWO-PORE CALCIUM CHANNEL 3"/>
    <property type="match status" value="1"/>
</dbReference>
<reference evidence="8" key="1">
    <citation type="submission" date="2021-04" db="EMBL/GenBank/DDBJ databases">
        <authorList>
            <consortium name="Molecular Ecology Group"/>
        </authorList>
    </citation>
    <scope>NUCLEOTIDE SEQUENCE</scope>
</reference>
<dbReference type="PANTHER" id="PTHR46726">
    <property type="entry name" value="TWO PORE CHANNEL 3"/>
    <property type="match status" value="1"/>
</dbReference>
<dbReference type="SUPFAM" id="SSF81324">
    <property type="entry name" value="Voltage-gated potassium channels"/>
    <property type="match status" value="2"/>
</dbReference>
<name>A0A8S3YUA3_9EUPU</name>
<evidence type="ECO:0000313" key="9">
    <source>
        <dbReference type="Proteomes" id="UP000678393"/>
    </source>
</evidence>
<feature type="transmembrane region" description="Helical" evidence="6">
    <location>
        <begin position="119"/>
        <end position="137"/>
    </location>
</feature>
<feature type="transmembrane region" description="Helical" evidence="6">
    <location>
        <begin position="284"/>
        <end position="299"/>
    </location>
</feature>
<dbReference type="InterPro" id="IPR027359">
    <property type="entry name" value="Volt_channel_dom_sf"/>
</dbReference>
<keyword evidence="3 6" id="KW-1133">Transmembrane helix</keyword>
<feature type="transmembrane region" description="Helical" evidence="6">
    <location>
        <begin position="149"/>
        <end position="173"/>
    </location>
</feature>
<keyword evidence="9" id="KW-1185">Reference proteome</keyword>
<evidence type="ECO:0000259" key="7">
    <source>
        <dbReference type="Pfam" id="PF00520"/>
    </source>
</evidence>
<feature type="region of interest" description="Disordered" evidence="5">
    <location>
        <begin position="811"/>
        <end position="842"/>
    </location>
</feature>
<dbReference type="EMBL" id="CAJHNH020000779">
    <property type="protein sequence ID" value="CAG5119818.1"/>
    <property type="molecule type" value="Genomic_DNA"/>
</dbReference>
<accession>A0A8S3YUA3</accession>
<dbReference type="Proteomes" id="UP000678393">
    <property type="component" value="Unassembled WGS sequence"/>
</dbReference>
<feature type="transmembrane region" description="Helical" evidence="6">
    <location>
        <begin position="249"/>
        <end position="272"/>
    </location>
</feature>
<dbReference type="GO" id="GO:0005216">
    <property type="term" value="F:monoatomic ion channel activity"/>
    <property type="evidence" value="ECO:0007669"/>
    <property type="project" value="InterPro"/>
</dbReference>
<feature type="region of interest" description="Disordered" evidence="5">
    <location>
        <begin position="13"/>
        <end position="77"/>
    </location>
</feature>
<feature type="compositionally biased region" description="Basic and acidic residues" evidence="5">
    <location>
        <begin position="765"/>
        <end position="777"/>
    </location>
</feature>
<keyword evidence="2 6" id="KW-0812">Transmembrane</keyword>
<comment type="caution">
    <text evidence="8">The sequence shown here is derived from an EMBL/GenBank/DDBJ whole genome shotgun (WGS) entry which is preliminary data.</text>
</comment>
<feature type="transmembrane region" description="Helical" evidence="6">
    <location>
        <begin position="185"/>
        <end position="208"/>
    </location>
</feature>
<evidence type="ECO:0000313" key="8">
    <source>
        <dbReference type="EMBL" id="CAG5119818.1"/>
    </source>
</evidence>
<feature type="transmembrane region" description="Helical" evidence="6">
    <location>
        <begin position="467"/>
        <end position="485"/>
    </location>
</feature>
<evidence type="ECO:0000256" key="5">
    <source>
        <dbReference type="SAM" id="MobiDB-lite"/>
    </source>
</evidence>
<evidence type="ECO:0000256" key="6">
    <source>
        <dbReference type="SAM" id="Phobius"/>
    </source>
</evidence>
<feature type="transmembrane region" description="Helical" evidence="6">
    <location>
        <begin position="518"/>
        <end position="536"/>
    </location>
</feature>
<feature type="region of interest" description="Disordered" evidence="5">
    <location>
        <begin position="761"/>
        <end position="786"/>
    </location>
</feature>